<organism evidence="2">
    <name type="scientific">freshwater metagenome</name>
    <dbReference type="NCBI Taxonomy" id="449393"/>
    <lineage>
        <taxon>unclassified sequences</taxon>
        <taxon>metagenomes</taxon>
        <taxon>ecological metagenomes</taxon>
    </lineage>
</organism>
<dbReference type="InterPro" id="IPR013783">
    <property type="entry name" value="Ig-like_fold"/>
</dbReference>
<dbReference type="Gene3D" id="2.60.40.10">
    <property type="entry name" value="Immunoglobulins"/>
    <property type="match status" value="3"/>
</dbReference>
<feature type="region of interest" description="Disordered" evidence="1">
    <location>
        <begin position="37"/>
        <end position="59"/>
    </location>
</feature>
<dbReference type="GO" id="GO:0016020">
    <property type="term" value="C:membrane"/>
    <property type="evidence" value="ECO:0007669"/>
    <property type="project" value="InterPro"/>
</dbReference>
<dbReference type="InterPro" id="IPR015919">
    <property type="entry name" value="Cadherin-like_sf"/>
</dbReference>
<accession>A0A6J7KHH6</accession>
<dbReference type="AlphaFoldDB" id="A0A6J7KHH6"/>
<evidence type="ECO:0000313" key="2">
    <source>
        <dbReference type="EMBL" id="CAB4954861.1"/>
    </source>
</evidence>
<dbReference type="EMBL" id="CAFBNF010000207">
    <property type="protein sequence ID" value="CAB4954861.1"/>
    <property type="molecule type" value="Genomic_DNA"/>
</dbReference>
<gene>
    <name evidence="2" type="ORF">UFOPK3773_01622</name>
</gene>
<name>A0A6J7KHH6_9ZZZZ</name>
<proteinExistence type="predicted"/>
<protein>
    <submittedName>
        <fullName evidence="2">Unannotated protein</fullName>
    </submittedName>
</protein>
<evidence type="ECO:0000256" key="1">
    <source>
        <dbReference type="SAM" id="MobiDB-lite"/>
    </source>
</evidence>
<dbReference type="Pfam" id="PF05345">
    <property type="entry name" value="He_PIG"/>
    <property type="match status" value="3"/>
</dbReference>
<dbReference type="GO" id="GO:0005509">
    <property type="term" value="F:calcium ion binding"/>
    <property type="evidence" value="ECO:0007669"/>
    <property type="project" value="InterPro"/>
</dbReference>
<sequence length="623" mass="62495">MTFERLRRPMISAGLLCAAIAAVGLATPSAAFELAPTPKGAAGHQGDKVKHPPRKGVASKYSTTAKGTGLLSYHGGTNGVGVTTGPPKVVLVFWGSQWGTKSVDAGTGISTFTNDPMGVAPLLQRFFKGLGTNNETWSGVMTELCEGVAYGATVCPANVPHVGYPTGGALAGVIYDGATAAPTTASDAQIAAVAVKAATTAGNTTPASNRNTQYVVLSSTGLHPGGFNAPLNWCAWHDWTNGGSVGPLAYTNLPYLTDVGYSCGANYVNGGTAGLVDGVTMVEGHEYAETITDQFPGGGWWDAAGYENSDKCAWVGAGGVGGSQNITLATGSFAVQGNFSNVTNGCAISAVPFNSNVTTVTFSATSGNQIGTVGTPVSTSVAASSSDATQAITYSATGLPVGLSIGSASGEIAGTPTVAVWNSPVVVKATDATGSSSTTSFTWTVNNVGGNTVVVAPLASRTSAKGKSLSLANSATDNQSLQNLSWSATGLPTGLSISGTTGAISGTPSAGGTFTVSVRATDLSSAYGFTSFTWYIASVSVTNPGAKTSTRNVSLSLQIVASDTAPSAIIKYAASNLPSGLTINVNTGLISGKPTSRQTKAVKVTATDNFGATATASFSWTIA</sequence>
<dbReference type="SUPFAM" id="SSF49313">
    <property type="entry name" value="Cadherin-like"/>
    <property type="match status" value="3"/>
</dbReference>
<reference evidence="2" key="1">
    <citation type="submission" date="2020-05" db="EMBL/GenBank/DDBJ databases">
        <authorList>
            <person name="Chiriac C."/>
            <person name="Salcher M."/>
            <person name="Ghai R."/>
            <person name="Kavagutti S V."/>
        </authorList>
    </citation>
    <scope>NUCLEOTIDE SEQUENCE</scope>
</reference>